<reference evidence="12 13" key="1">
    <citation type="journal article" date="2010" name="Stand. Genomic Sci.">
        <title>Complete genome sequence of Spirochaeta smaragdinae type strain (SEBR 4228).</title>
        <authorList>
            <person name="Mavromatis K."/>
            <person name="Yasawong M."/>
            <person name="Chertkov O."/>
            <person name="Lapidus A."/>
            <person name="Lucas S."/>
            <person name="Nolan M."/>
            <person name="Del Rio T.G."/>
            <person name="Tice H."/>
            <person name="Cheng J.F."/>
            <person name="Pitluck S."/>
            <person name="Liolios K."/>
            <person name="Ivanova N."/>
            <person name="Tapia R."/>
            <person name="Han C."/>
            <person name="Bruce D."/>
            <person name="Goodwin L."/>
            <person name="Pati A."/>
            <person name="Chen A."/>
            <person name="Palaniappan K."/>
            <person name="Land M."/>
            <person name="Hauser L."/>
            <person name="Chang Y.J."/>
            <person name="Jeffries C.D."/>
            <person name="Detter J.C."/>
            <person name="Rohde M."/>
            <person name="Brambilla E."/>
            <person name="Spring S."/>
            <person name="Goker M."/>
            <person name="Sikorski J."/>
            <person name="Woyke T."/>
            <person name="Bristow J."/>
            <person name="Eisen J.A."/>
            <person name="Markowitz V."/>
            <person name="Hugenholtz P."/>
            <person name="Klenk H.P."/>
            <person name="Kyrpides N.C."/>
        </authorList>
    </citation>
    <scope>NUCLEOTIDE SEQUENCE [LARGE SCALE GENOMIC DNA]</scope>
    <source>
        <strain evidence="13">DSM 11293 / JCM 15392 / SEBR 4228</strain>
    </source>
</reference>
<dbReference type="FunFam" id="2.30.30.280:FF:000001">
    <property type="entry name" value="tRNA-specific 2-thiouridylase MnmA"/>
    <property type="match status" value="1"/>
</dbReference>
<dbReference type="EC" id="2.8.1.13" evidence="9"/>
<evidence type="ECO:0000256" key="1">
    <source>
        <dbReference type="ARBA" id="ARBA00022555"/>
    </source>
</evidence>
<dbReference type="GO" id="GO:0005524">
    <property type="term" value="F:ATP binding"/>
    <property type="evidence" value="ECO:0007669"/>
    <property type="project" value="UniProtKB-KW"/>
</dbReference>
<feature type="site" description="Interaction with tRNA" evidence="9">
    <location>
        <position position="342"/>
    </location>
</feature>
<evidence type="ECO:0000256" key="6">
    <source>
        <dbReference type="ARBA" id="ARBA00022884"/>
    </source>
</evidence>
<evidence type="ECO:0000256" key="8">
    <source>
        <dbReference type="ARBA" id="ARBA00051542"/>
    </source>
</evidence>
<name>E1RCE6_SEDSS</name>
<dbReference type="STRING" id="573413.Spirs_0892"/>
<dbReference type="PANTHER" id="PTHR11933">
    <property type="entry name" value="TRNA 5-METHYLAMINOMETHYL-2-THIOURIDYLATE -METHYLTRANSFERASE"/>
    <property type="match status" value="1"/>
</dbReference>
<dbReference type="InterPro" id="IPR046884">
    <property type="entry name" value="MnmA-like_central"/>
</dbReference>
<keyword evidence="5 9" id="KW-0067">ATP-binding</keyword>
<feature type="active site" description="Nucleophile" evidence="9">
    <location>
        <position position="99"/>
    </location>
</feature>
<keyword evidence="13" id="KW-1185">Reference proteome</keyword>
<dbReference type="Pfam" id="PF03054">
    <property type="entry name" value="tRNA_Me_trans"/>
    <property type="match status" value="1"/>
</dbReference>
<feature type="active site" description="Cysteine persulfide intermediate" evidence="9">
    <location>
        <position position="205"/>
    </location>
</feature>
<dbReference type="InterPro" id="IPR023382">
    <property type="entry name" value="MnmA-like_central_sf"/>
</dbReference>
<feature type="region of interest" description="Interaction with tRNA" evidence="9">
    <location>
        <begin position="155"/>
        <end position="157"/>
    </location>
</feature>
<dbReference type="EMBL" id="CP002116">
    <property type="protein sequence ID" value="ADK80026.1"/>
    <property type="molecule type" value="Genomic_DNA"/>
</dbReference>
<dbReference type="OrthoDB" id="9800696at2"/>
<dbReference type="Gene3D" id="2.30.30.280">
    <property type="entry name" value="Adenine nucleotide alpha hydrolases-like domains"/>
    <property type="match status" value="1"/>
</dbReference>
<dbReference type="InterPro" id="IPR014729">
    <property type="entry name" value="Rossmann-like_a/b/a_fold"/>
</dbReference>
<sequence>MTNTHNDAVVIALSGGVDSSVAAWMLSRQSGRIFGATHYIQDDSPCCNTKTIYRARVICRDLGIPYRLLDMRSSFRQSVVDPFVETYRRAETPNPCVRCNERLRFGDFYHQVRRLLVEEGALRETERPRIATGHYARTAVVDGVSYIRKGVDPSKDQSYMLYRIPRDVLPYVCFPLGEYTKKEVVEIALRENLPTKSIKESQDICFADGGYIDFLRHRLGTEFVDRPGDLVDNSGKRLGQHRGYLHYTIGQRQGLGLGDGPWYVSQIDGDANRVVVARKGEFGTQRFSLSEVIWDLPDAPPFECMVKIRYNSGEVPCRVEGLPESGSLLVELEEPASVTPGQSAVFYRDDLVIGGGIIDR</sequence>
<feature type="binding site" evidence="9">
    <location>
        <begin position="12"/>
        <end position="19"/>
    </location>
    <ligand>
        <name>ATP</name>
        <dbReference type="ChEBI" id="CHEBI:30616"/>
    </ligand>
</feature>
<gene>
    <name evidence="9" type="primary">mnmA</name>
    <name evidence="12" type="ordered locus">Spirs_0892</name>
</gene>
<dbReference type="Pfam" id="PF20259">
    <property type="entry name" value="tRNA_Me_trans_M"/>
    <property type="match status" value="1"/>
</dbReference>
<accession>E1RCE6</accession>
<dbReference type="AlphaFoldDB" id="E1RCE6"/>
<evidence type="ECO:0000256" key="7">
    <source>
        <dbReference type="ARBA" id="ARBA00023157"/>
    </source>
</evidence>
<dbReference type="Gene3D" id="3.40.50.620">
    <property type="entry name" value="HUPs"/>
    <property type="match status" value="1"/>
</dbReference>
<dbReference type="Gene3D" id="2.40.30.10">
    <property type="entry name" value="Translation factors"/>
    <property type="match status" value="1"/>
</dbReference>
<evidence type="ECO:0000259" key="11">
    <source>
        <dbReference type="Pfam" id="PF20259"/>
    </source>
</evidence>
<evidence type="ECO:0000256" key="5">
    <source>
        <dbReference type="ARBA" id="ARBA00022840"/>
    </source>
</evidence>
<feature type="region of interest" description="Interaction with tRNA" evidence="9">
    <location>
        <begin position="309"/>
        <end position="310"/>
    </location>
</feature>
<evidence type="ECO:0000259" key="10">
    <source>
        <dbReference type="Pfam" id="PF20258"/>
    </source>
</evidence>
<dbReference type="HAMAP" id="MF_00144">
    <property type="entry name" value="tRNA_thiouridyl_MnmA"/>
    <property type="match status" value="1"/>
</dbReference>
<evidence type="ECO:0000256" key="9">
    <source>
        <dbReference type="HAMAP-Rule" id="MF_00144"/>
    </source>
</evidence>
<keyword evidence="2 9" id="KW-0808">Transferase</keyword>
<dbReference type="CDD" id="cd01998">
    <property type="entry name" value="MnmA_TRMU-like"/>
    <property type="match status" value="1"/>
</dbReference>
<keyword evidence="6 9" id="KW-0694">RNA-binding</keyword>
<dbReference type="Pfam" id="PF20258">
    <property type="entry name" value="tRNA_Me_trans_C"/>
    <property type="match status" value="1"/>
</dbReference>
<dbReference type="GO" id="GO:0103016">
    <property type="term" value="F:tRNA-uridine 2-sulfurtransferase activity"/>
    <property type="evidence" value="ECO:0007669"/>
    <property type="project" value="UniProtKB-EC"/>
</dbReference>
<dbReference type="PANTHER" id="PTHR11933:SF5">
    <property type="entry name" value="MITOCHONDRIAL TRNA-SPECIFIC 2-THIOURIDYLASE 1"/>
    <property type="match status" value="1"/>
</dbReference>
<feature type="binding site" evidence="9">
    <location>
        <position position="133"/>
    </location>
    <ligand>
        <name>ATP</name>
        <dbReference type="ChEBI" id="CHEBI:30616"/>
    </ligand>
</feature>
<proteinExistence type="inferred from homology"/>
<dbReference type="KEGG" id="ssm:Spirs_0892"/>
<keyword evidence="4 9" id="KW-0547">Nucleotide-binding</keyword>
<keyword evidence="7" id="KW-1015">Disulfide bond</keyword>
<keyword evidence="9" id="KW-0963">Cytoplasm</keyword>
<evidence type="ECO:0000256" key="2">
    <source>
        <dbReference type="ARBA" id="ARBA00022679"/>
    </source>
</evidence>
<organism evidence="12 13">
    <name type="scientific">Sediminispirochaeta smaragdinae (strain DSM 11293 / JCM 15392 / SEBR 4228)</name>
    <name type="common">Spirochaeta smaragdinae</name>
    <dbReference type="NCBI Taxonomy" id="573413"/>
    <lineage>
        <taxon>Bacteria</taxon>
        <taxon>Pseudomonadati</taxon>
        <taxon>Spirochaetota</taxon>
        <taxon>Spirochaetia</taxon>
        <taxon>Spirochaetales</taxon>
        <taxon>Spirochaetaceae</taxon>
        <taxon>Sediminispirochaeta</taxon>
    </lineage>
</organism>
<dbReference type="GO" id="GO:0005737">
    <property type="term" value="C:cytoplasm"/>
    <property type="evidence" value="ECO:0007669"/>
    <property type="project" value="UniProtKB-SubCell"/>
</dbReference>
<dbReference type="HOGENOM" id="CLU_035188_0_0_12"/>
<evidence type="ECO:0000256" key="4">
    <source>
        <dbReference type="ARBA" id="ARBA00022741"/>
    </source>
</evidence>
<dbReference type="NCBIfam" id="TIGR00420">
    <property type="entry name" value="trmU"/>
    <property type="match status" value="1"/>
</dbReference>
<dbReference type="InterPro" id="IPR046885">
    <property type="entry name" value="MnmA-like_C"/>
</dbReference>
<dbReference type="eggNOG" id="COG0482">
    <property type="taxonomic scope" value="Bacteria"/>
</dbReference>
<feature type="domain" description="tRNA-specific 2-thiouridylase MnmA-like central" evidence="11">
    <location>
        <begin position="213"/>
        <end position="278"/>
    </location>
</feature>
<comment type="subcellular location">
    <subcellularLocation>
        <location evidence="9">Cytoplasm</location>
    </subcellularLocation>
</comment>
<evidence type="ECO:0000313" key="12">
    <source>
        <dbReference type="EMBL" id="ADK80026.1"/>
    </source>
</evidence>
<dbReference type="Proteomes" id="UP000002318">
    <property type="component" value="Chromosome"/>
</dbReference>
<protein>
    <recommendedName>
        <fullName evidence="9">tRNA-specific 2-thiouridylase MnmA</fullName>
        <ecNumber evidence="9">2.8.1.13</ecNumber>
    </recommendedName>
</protein>
<dbReference type="RefSeq" id="WP_013253490.1">
    <property type="nucleotide sequence ID" value="NC_014364.1"/>
</dbReference>
<keyword evidence="1 9" id="KW-0820">tRNA-binding</keyword>
<evidence type="ECO:0000313" key="13">
    <source>
        <dbReference type="Proteomes" id="UP000002318"/>
    </source>
</evidence>
<dbReference type="InterPro" id="IPR004506">
    <property type="entry name" value="MnmA-like"/>
</dbReference>
<comment type="function">
    <text evidence="9">Catalyzes the 2-thiolation of uridine at the wobble position (U34) of tRNA, leading to the formation of s(2)U34.</text>
</comment>
<comment type="similarity">
    <text evidence="9">Belongs to the MnmA/TRMU family.</text>
</comment>
<keyword evidence="3 9" id="KW-0819">tRNA processing</keyword>
<dbReference type="GO" id="GO:0000049">
    <property type="term" value="F:tRNA binding"/>
    <property type="evidence" value="ECO:0007669"/>
    <property type="project" value="UniProtKB-KW"/>
</dbReference>
<evidence type="ECO:0000256" key="3">
    <source>
        <dbReference type="ARBA" id="ARBA00022694"/>
    </source>
</evidence>
<dbReference type="SUPFAM" id="SSF52402">
    <property type="entry name" value="Adenine nucleotide alpha hydrolases-like"/>
    <property type="match status" value="1"/>
</dbReference>
<comment type="caution">
    <text evidence="9">Lacks conserved residue(s) required for the propagation of feature annotation.</text>
</comment>
<feature type="site" description="Interaction with tRNA" evidence="9">
    <location>
        <position position="134"/>
    </location>
</feature>
<dbReference type="NCBIfam" id="NF001138">
    <property type="entry name" value="PRK00143.1"/>
    <property type="match status" value="1"/>
</dbReference>
<dbReference type="GO" id="GO:0002143">
    <property type="term" value="P:tRNA wobble position uridine thiolation"/>
    <property type="evidence" value="ECO:0007669"/>
    <property type="project" value="TreeGrafter"/>
</dbReference>
<comment type="catalytic activity">
    <reaction evidence="8 9">
        <text>S-sulfanyl-L-cysteinyl-[protein] + uridine(34) in tRNA + AH2 + ATP = 2-thiouridine(34) in tRNA + L-cysteinyl-[protein] + A + AMP + diphosphate + H(+)</text>
        <dbReference type="Rhea" id="RHEA:47032"/>
        <dbReference type="Rhea" id="RHEA-COMP:10131"/>
        <dbReference type="Rhea" id="RHEA-COMP:11726"/>
        <dbReference type="Rhea" id="RHEA-COMP:11727"/>
        <dbReference type="Rhea" id="RHEA-COMP:11728"/>
        <dbReference type="ChEBI" id="CHEBI:13193"/>
        <dbReference type="ChEBI" id="CHEBI:15378"/>
        <dbReference type="ChEBI" id="CHEBI:17499"/>
        <dbReference type="ChEBI" id="CHEBI:29950"/>
        <dbReference type="ChEBI" id="CHEBI:30616"/>
        <dbReference type="ChEBI" id="CHEBI:33019"/>
        <dbReference type="ChEBI" id="CHEBI:61963"/>
        <dbReference type="ChEBI" id="CHEBI:65315"/>
        <dbReference type="ChEBI" id="CHEBI:87170"/>
        <dbReference type="ChEBI" id="CHEBI:456215"/>
        <dbReference type="EC" id="2.8.1.13"/>
    </reaction>
</comment>
<feature type="domain" description="tRNA-specific 2-thiouridylase MnmA-like C-terminal" evidence="10">
    <location>
        <begin position="287"/>
        <end position="358"/>
    </location>
</feature>